<evidence type="ECO:0000313" key="2">
    <source>
        <dbReference type="EMBL" id="KAF8714742.1"/>
    </source>
</evidence>
<dbReference type="Pfam" id="PF00560">
    <property type="entry name" value="LRR_1"/>
    <property type="match status" value="1"/>
</dbReference>
<evidence type="ECO:0000313" key="3">
    <source>
        <dbReference type="Proteomes" id="UP000636709"/>
    </source>
</evidence>
<dbReference type="OrthoDB" id="74247at2759"/>
<feature type="compositionally biased region" description="Polar residues" evidence="1">
    <location>
        <begin position="75"/>
        <end position="89"/>
    </location>
</feature>
<proteinExistence type="predicted"/>
<dbReference type="InterPro" id="IPR032675">
    <property type="entry name" value="LRR_dom_sf"/>
</dbReference>
<dbReference type="PANTHER" id="PTHR46662">
    <property type="entry name" value="DI-GLUCOSE BINDING PROTEIN WITH LEUCINE-RICH REPEAT DOMAIN-CONTAINING PROTEIN"/>
    <property type="match status" value="1"/>
</dbReference>
<accession>A0A835BW60</accession>
<dbReference type="Proteomes" id="UP000636709">
    <property type="component" value="Unassembled WGS sequence"/>
</dbReference>
<dbReference type="PROSITE" id="PS51450">
    <property type="entry name" value="LRR"/>
    <property type="match status" value="1"/>
</dbReference>
<keyword evidence="3" id="KW-1185">Reference proteome</keyword>
<gene>
    <name evidence="2" type="ORF">HU200_027263</name>
</gene>
<dbReference type="PANTHER" id="PTHR46662:SF89">
    <property type="entry name" value="MDIS1-INTERACTING RECEPTOR LIKE KINASE 2-LIKE"/>
    <property type="match status" value="1"/>
</dbReference>
<name>A0A835BW60_9POAL</name>
<dbReference type="SUPFAM" id="SSF52058">
    <property type="entry name" value="L domain-like"/>
    <property type="match status" value="1"/>
</dbReference>
<organism evidence="2 3">
    <name type="scientific">Digitaria exilis</name>
    <dbReference type="NCBI Taxonomy" id="1010633"/>
    <lineage>
        <taxon>Eukaryota</taxon>
        <taxon>Viridiplantae</taxon>
        <taxon>Streptophyta</taxon>
        <taxon>Embryophyta</taxon>
        <taxon>Tracheophyta</taxon>
        <taxon>Spermatophyta</taxon>
        <taxon>Magnoliopsida</taxon>
        <taxon>Liliopsida</taxon>
        <taxon>Poales</taxon>
        <taxon>Poaceae</taxon>
        <taxon>PACMAD clade</taxon>
        <taxon>Panicoideae</taxon>
        <taxon>Panicodae</taxon>
        <taxon>Paniceae</taxon>
        <taxon>Anthephorinae</taxon>
        <taxon>Digitaria</taxon>
    </lineage>
</organism>
<reference evidence="2" key="1">
    <citation type="submission" date="2020-07" db="EMBL/GenBank/DDBJ databases">
        <title>Genome sequence and genetic diversity analysis of an under-domesticated orphan crop, white fonio (Digitaria exilis).</title>
        <authorList>
            <person name="Bennetzen J.L."/>
            <person name="Chen S."/>
            <person name="Ma X."/>
            <person name="Wang X."/>
            <person name="Yssel A.E.J."/>
            <person name="Chaluvadi S.R."/>
            <person name="Johnson M."/>
            <person name="Gangashetty P."/>
            <person name="Hamidou F."/>
            <person name="Sanogo M.D."/>
            <person name="Zwaenepoel A."/>
            <person name="Wallace J."/>
            <person name="Van De Peer Y."/>
            <person name="Van Deynze A."/>
        </authorList>
    </citation>
    <scope>NUCLEOTIDE SEQUENCE</scope>
    <source>
        <tissue evidence="2">Leaves</tissue>
    </source>
</reference>
<sequence>MAKKGGAGERKVEAPPLETEGIVWREDAGRFETPDGEAFLQYRLPSPAVMDMVQLCTRICRGASAGRGSRRASATSPSRYSQISDNNLASEKPPEITRLTNLIQLELYNNSLAGFGNLTNLQFLDASQNKLSELRSLKQLVSLQVFFNNFSGGVPPEFGDFKELVNLFCYNSLTGGLP</sequence>
<dbReference type="Gene3D" id="3.80.10.10">
    <property type="entry name" value="Ribonuclease Inhibitor"/>
    <property type="match status" value="1"/>
</dbReference>
<dbReference type="EMBL" id="JACEFO010001734">
    <property type="protein sequence ID" value="KAF8714742.1"/>
    <property type="molecule type" value="Genomic_DNA"/>
</dbReference>
<feature type="region of interest" description="Disordered" evidence="1">
    <location>
        <begin position="67"/>
        <end position="91"/>
    </location>
</feature>
<protein>
    <submittedName>
        <fullName evidence="2">Uncharacterized protein</fullName>
    </submittedName>
</protein>
<comment type="caution">
    <text evidence="2">The sequence shown here is derived from an EMBL/GenBank/DDBJ whole genome shotgun (WGS) entry which is preliminary data.</text>
</comment>
<dbReference type="InterPro" id="IPR001611">
    <property type="entry name" value="Leu-rich_rpt"/>
</dbReference>
<dbReference type="AlphaFoldDB" id="A0A835BW60"/>
<evidence type="ECO:0000256" key="1">
    <source>
        <dbReference type="SAM" id="MobiDB-lite"/>
    </source>
</evidence>